<organism evidence="1 2">
    <name type="scientific">Artomyces pyxidatus</name>
    <dbReference type="NCBI Taxonomy" id="48021"/>
    <lineage>
        <taxon>Eukaryota</taxon>
        <taxon>Fungi</taxon>
        <taxon>Dikarya</taxon>
        <taxon>Basidiomycota</taxon>
        <taxon>Agaricomycotina</taxon>
        <taxon>Agaricomycetes</taxon>
        <taxon>Russulales</taxon>
        <taxon>Auriscalpiaceae</taxon>
        <taxon>Artomyces</taxon>
    </lineage>
</organism>
<proteinExistence type="predicted"/>
<dbReference type="EMBL" id="MU277198">
    <property type="protein sequence ID" value="KAI0064445.1"/>
    <property type="molecule type" value="Genomic_DNA"/>
</dbReference>
<keyword evidence="2" id="KW-1185">Reference proteome</keyword>
<evidence type="ECO:0000313" key="1">
    <source>
        <dbReference type="EMBL" id="KAI0064445.1"/>
    </source>
</evidence>
<evidence type="ECO:0000313" key="2">
    <source>
        <dbReference type="Proteomes" id="UP000814140"/>
    </source>
</evidence>
<name>A0ACB8T6Q9_9AGAM</name>
<reference evidence="1" key="2">
    <citation type="journal article" date="2022" name="New Phytol.">
        <title>Evolutionary transition to the ectomycorrhizal habit in the genomes of a hyperdiverse lineage of mushroom-forming fungi.</title>
        <authorList>
            <person name="Looney B."/>
            <person name="Miyauchi S."/>
            <person name="Morin E."/>
            <person name="Drula E."/>
            <person name="Courty P.E."/>
            <person name="Kohler A."/>
            <person name="Kuo A."/>
            <person name="LaButti K."/>
            <person name="Pangilinan J."/>
            <person name="Lipzen A."/>
            <person name="Riley R."/>
            <person name="Andreopoulos W."/>
            <person name="He G."/>
            <person name="Johnson J."/>
            <person name="Nolan M."/>
            <person name="Tritt A."/>
            <person name="Barry K.W."/>
            <person name="Grigoriev I.V."/>
            <person name="Nagy L.G."/>
            <person name="Hibbett D."/>
            <person name="Henrissat B."/>
            <person name="Matheny P.B."/>
            <person name="Labbe J."/>
            <person name="Martin F.M."/>
        </authorList>
    </citation>
    <scope>NUCLEOTIDE SEQUENCE</scope>
    <source>
        <strain evidence="1">HHB10654</strain>
    </source>
</reference>
<reference evidence="1" key="1">
    <citation type="submission" date="2021-03" db="EMBL/GenBank/DDBJ databases">
        <authorList>
            <consortium name="DOE Joint Genome Institute"/>
            <person name="Ahrendt S."/>
            <person name="Looney B.P."/>
            <person name="Miyauchi S."/>
            <person name="Morin E."/>
            <person name="Drula E."/>
            <person name="Courty P.E."/>
            <person name="Chicoki N."/>
            <person name="Fauchery L."/>
            <person name="Kohler A."/>
            <person name="Kuo A."/>
            <person name="Labutti K."/>
            <person name="Pangilinan J."/>
            <person name="Lipzen A."/>
            <person name="Riley R."/>
            <person name="Andreopoulos W."/>
            <person name="He G."/>
            <person name="Johnson J."/>
            <person name="Barry K.W."/>
            <person name="Grigoriev I.V."/>
            <person name="Nagy L."/>
            <person name="Hibbett D."/>
            <person name="Henrissat B."/>
            <person name="Matheny P.B."/>
            <person name="Labbe J."/>
            <person name="Martin F."/>
        </authorList>
    </citation>
    <scope>NUCLEOTIDE SEQUENCE</scope>
    <source>
        <strain evidence="1">HHB10654</strain>
    </source>
</reference>
<gene>
    <name evidence="1" type="ORF">BV25DRAFT_1822795</name>
</gene>
<protein>
    <submittedName>
        <fullName evidence="1">Uncharacterized protein</fullName>
    </submittedName>
</protein>
<comment type="caution">
    <text evidence="1">The sequence shown here is derived from an EMBL/GenBank/DDBJ whole genome shotgun (WGS) entry which is preliminary data.</text>
</comment>
<sequence>MASTTASSPFSLFQVPAPLAKFFAHFPLYSHPASRAQRSRIVIKPILWIHPPPAPISDRGDTLSADVECLKWQAHLALRGVSDVIVRWDVASEGALGGRLPNLQIPSKQESDRDGDLLAAHNIPAWIDGAVGALDELEGYVNVQARDESHAWIALLEGDVHAALALFQPAPSFFFQTVLQLPPSTAQRPVETLLTPPPAPLSGLSSLLPPYGSRIPVSAIMARYRDAIASLSERLGSDEWFLGSKVPTALDALAFAYLRTLLHASGDLRVEVARRVNLIHWERRVYEQVRTPLPPNKSS</sequence>
<accession>A0ACB8T6Q9</accession>
<dbReference type="Proteomes" id="UP000814140">
    <property type="component" value="Unassembled WGS sequence"/>
</dbReference>